<dbReference type="GO" id="GO:0005978">
    <property type="term" value="P:glycogen biosynthetic process"/>
    <property type="evidence" value="ECO:0007669"/>
    <property type="project" value="InterPro"/>
</dbReference>
<sequence>MASTVGVIFSSINDENIPELTRVRSMGSVPYGGRYRMIDFALSNMVNSGITTVGVITKQNYQSLMDHLGTGKDWDLARKEGGLILLPPYSDESETLYKGRLEALKGATSFLKKCKQDYVVLSDSDSVYKLDYSEVIKYHEEK</sequence>
<reference evidence="3" key="1">
    <citation type="submission" date="2020-10" db="EMBL/GenBank/DDBJ databases">
        <authorList>
            <person name="Gilroy R."/>
        </authorList>
    </citation>
    <scope>NUCLEOTIDE SEQUENCE</scope>
    <source>
        <strain evidence="3">CHK195-12923</strain>
    </source>
</reference>
<dbReference type="InterPro" id="IPR029044">
    <property type="entry name" value="Nucleotide-diphossugar_trans"/>
</dbReference>
<evidence type="ECO:0000259" key="2">
    <source>
        <dbReference type="Pfam" id="PF00483"/>
    </source>
</evidence>
<accession>A0A9D1MJ76</accession>
<dbReference type="EMBL" id="DVNE01000003">
    <property type="protein sequence ID" value="HIU61111.1"/>
    <property type="molecule type" value="Genomic_DNA"/>
</dbReference>
<evidence type="ECO:0000313" key="4">
    <source>
        <dbReference type="Proteomes" id="UP000824110"/>
    </source>
</evidence>
<dbReference type="CDD" id="cd02508">
    <property type="entry name" value="ADP_Glucose_PP"/>
    <property type="match status" value="1"/>
</dbReference>
<dbReference type="InterPro" id="IPR005835">
    <property type="entry name" value="NTP_transferase_dom"/>
</dbReference>
<name>A0A9D1MJ76_9FIRM</name>
<keyword evidence="3" id="KW-0548">Nucleotidyltransferase</keyword>
<protein>
    <submittedName>
        <fullName evidence="3">Glucose-1-phosphate adenylyltransferase subunit GlgD</fullName>
    </submittedName>
</protein>
<dbReference type="Proteomes" id="UP000824110">
    <property type="component" value="Unassembled WGS sequence"/>
</dbReference>
<evidence type="ECO:0000313" key="3">
    <source>
        <dbReference type="EMBL" id="HIU61111.1"/>
    </source>
</evidence>
<keyword evidence="3" id="KW-0808">Transferase</keyword>
<dbReference type="Pfam" id="PF00483">
    <property type="entry name" value="NTP_transferase"/>
    <property type="match status" value="1"/>
</dbReference>
<feature type="domain" description="Nucleotidyl transferase" evidence="2">
    <location>
        <begin position="20"/>
        <end position="142"/>
    </location>
</feature>
<dbReference type="SUPFAM" id="SSF53448">
    <property type="entry name" value="Nucleotide-diphospho-sugar transferases"/>
    <property type="match status" value="1"/>
</dbReference>
<feature type="non-terminal residue" evidence="3">
    <location>
        <position position="142"/>
    </location>
</feature>
<dbReference type="Gene3D" id="3.90.550.10">
    <property type="entry name" value="Spore Coat Polysaccharide Biosynthesis Protein SpsA, Chain A"/>
    <property type="match status" value="1"/>
</dbReference>
<dbReference type="InterPro" id="IPR011831">
    <property type="entry name" value="ADP-Glc_PPase"/>
</dbReference>
<dbReference type="GO" id="GO:0008878">
    <property type="term" value="F:glucose-1-phosphate adenylyltransferase activity"/>
    <property type="evidence" value="ECO:0007669"/>
    <property type="project" value="InterPro"/>
</dbReference>
<proteinExistence type="inferred from homology"/>
<dbReference type="PANTHER" id="PTHR43523:SF6">
    <property type="entry name" value="GLYCOGEN BIOSYNTHESIS PROTEIN GLGD"/>
    <property type="match status" value="1"/>
</dbReference>
<reference evidence="3" key="2">
    <citation type="journal article" date="2021" name="PeerJ">
        <title>Extensive microbial diversity within the chicken gut microbiome revealed by metagenomics and culture.</title>
        <authorList>
            <person name="Gilroy R."/>
            <person name="Ravi A."/>
            <person name="Getino M."/>
            <person name="Pursley I."/>
            <person name="Horton D.L."/>
            <person name="Alikhan N.F."/>
            <person name="Baker D."/>
            <person name="Gharbi K."/>
            <person name="Hall N."/>
            <person name="Watson M."/>
            <person name="Adriaenssens E.M."/>
            <person name="Foster-Nyarko E."/>
            <person name="Jarju S."/>
            <person name="Secka A."/>
            <person name="Antonio M."/>
            <person name="Oren A."/>
            <person name="Chaudhuri R.R."/>
            <person name="La Ragione R."/>
            <person name="Hildebrand F."/>
            <person name="Pallen M.J."/>
        </authorList>
    </citation>
    <scope>NUCLEOTIDE SEQUENCE</scope>
    <source>
        <strain evidence="3">CHK195-12923</strain>
    </source>
</reference>
<organism evidence="3 4">
    <name type="scientific">Candidatus Coproplasma excrementigallinarum</name>
    <dbReference type="NCBI Taxonomy" id="2840747"/>
    <lineage>
        <taxon>Bacteria</taxon>
        <taxon>Bacillati</taxon>
        <taxon>Bacillota</taxon>
        <taxon>Clostridia</taxon>
        <taxon>Eubacteriales</taxon>
        <taxon>Candidatus Coproplasma</taxon>
    </lineage>
</organism>
<comment type="similarity">
    <text evidence="1">Belongs to the bacterial/plant glucose-1-phosphate adenylyltransferase family.</text>
</comment>
<comment type="caution">
    <text evidence="3">The sequence shown here is derived from an EMBL/GenBank/DDBJ whole genome shotgun (WGS) entry which is preliminary data.</text>
</comment>
<dbReference type="AlphaFoldDB" id="A0A9D1MJ76"/>
<gene>
    <name evidence="3" type="ORF">IAB69_00475</name>
</gene>
<dbReference type="PANTHER" id="PTHR43523">
    <property type="entry name" value="GLUCOSE-1-PHOSPHATE ADENYLYLTRANSFERASE-RELATED"/>
    <property type="match status" value="1"/>
</dbReference>
<evidence type="ECO:0000256" key="1">
    <source>
        <dbReference type="ARBA" id="ARBA00010443"/>
    </source>
</evidence>